<dbReference type="AlphaFoldDB" id="A0A380P910"/>
<accession>A0A380P910</accession>
<protein>
    <submittedName>
        <fullName evidence="1">Uncharacterized protein</fullName>
    </submittedName>
</protein>
<reference evidence="1 2" key="1">
    <citation type="submission" date="2018-06" db="EMBL/GenBank/DDBJ databases">
        <authorList>
            <consortium name="Pathogen Informatics"/>
            <person name="Doyle S."/>
        </authorList>
    </citation>
    <scope>NUCLEOTIDE SEQUENCE [LARGE SCALE GENOMIC DNA]</scope>
    <source>
        <strain evidence="1 2">NCTC13645</strain>
    </source>
</reference>
<gene>
    <name evidence="1" type="ORF">NCTC13645_02543</name>
</gene>
<sequence length="57" mass="6687">MGKSTFRPQSLHDHDWGNLHYLGTYTDVLIATVKSQNKHILWQAEKIEALKKEQQHD</sequence>
<proteinExistence type="predicted"/>
<evidence type="ECO:0000313" key="2">
    <source>
        <dbReference type="Proteomes" id="UP000254621"/>
    </source>
</evidence>
<name>A0A380P910_WEIVI</name>
<dbReference type="EMBL" id="UHIV01000007">
    <property type="protein sequence ID" value="SUP61388.1"/>
    <property type="molecule type" value="Genomic_DNA"/>
</dbReference>
<organism evidence="1 2">
    <name type="scientific">Weissella viridescens</name>
    <name type="common">Lactobacillus viridescens</name>
    <dbReference type="NCBI Taxonomy" id="1629"/>
    <lineage>
        <taxon>Bacteria</taxon>
        <taxon>Bacillati</taxon>
        <taxon>Bacillota</taxon>
        <taxon>Bacilli</taxon>
        <taxon>Lactobacillales</taxon>
        <taxon>Lactobacillaceae</taxon>
        <taxon>Weissella</taxon>
    </lineage>
</organism>
<evidence type="ECO:0000313" key="1">
    <source>
        <dbReference type="EMBL" id="SUP61388.1"/>
    </source>
</evidence>
<dbReference type="Proteomes" id="UP000254621">
    <property type="component" value="Unassembled WGS sequence"/>
</dbReference>